<evidence type="ECO:0000256" key="1">
    <source>
        <dbReference type="SAM" id="Phobius"/>
    </source>
</evidence>
<name>A0A9P6DUR2_9AGAM</name>
<comment type="caution">
    <text evidence="2">The sequence shown here is derived from an EMBL/GenBank/DDBJ whole genome shotgun (WGS) entry which is preliminary data.</text>
</comment>
<evidence type="ECO:0000313" key="2">
    <source>
        <dbReference type="EMBL" id="KAF9514507.1"/>
    </source>
</evidence>
<protein>
    <submittedName>
        <fullName evidence="2">Uncharacterized protein</fullName>
    </submittedName>
</protein>
<organism evidence="2 3">
    <name type="scientific">Hydnum rufescens UP504</name>
    <dbReference type="NCBI Taxonomy" id="1448309"/>
    <lineage>
        <taxon>Eukaryota</taxon>
        <taxon>Fungi</taxon>
        <taxon>Dikarya</taxon>
        <taxon>Basidiomycota</taxon>
        <taxon>Agaricomycotina</taxon>
        <taxon>Agaricomycetes</taxon>
        <taxon>Cantharellales</taxon>
        <taxon>Hydnaceae</taxon>
        <taxon>Hydnum</taxon>
    </lineage>
</organism>
<evidence type="ECO:0000313" key="3">
    <source>
        <dbReference type="Proteomes" id="UP000886523"/>
    </source>
</evidence>
<dbReference type="EMBL" id="MU128960">
    <property type="protein sequence ID" value="KAF9514507.1"/>
    <property type="molecule type" value="Genomic_DNA"/>
</dbReference>
<sequence length="108" mass="11851">MDLVSQEGFRGNFVVTRPLSMSMAVCPWLCVRPWLSVHGCPSMAVRPWLSVHGCPSMAVHLWLCVHGCVVISALYLKVLIISNMGHNKAEEELLVSPGSESSYSRGLP</sequence>
<feature type="transmembrane region" description="Helical" evidence="1">
    <location>
        <begin position="57"/>
        <end position="76"/>
    </location>
</feature>
<keyword evidence="1" id="KW-0812">Transmembrane</keyword>
<reference evidence="2" key="1">
    <citation type="journal article" date="2020" name="Nat. Commun.">
        <title>Large-scale genome sequencing of mycorrhizal fungi provides insights into the early evolution of symbiotic traits.</title>
        <authorList>
            <person name="Miyauchi S."/>
            <person name="Kiss E."/>
            <person name="Kuo A."/>
            <person name="Drula E."/>
            <person name="Kohler A."/>
            <person name="Sanchez-Garcia M."/>
            <person name="Morin E."/>
            <person name="Andreopoulos B."/>
            <person name="Barry K.W."/>
            <person name="Bonito G."/>
            <person name="Buee M."/>
            <person name="Carver A."/>
            <person name="Chen C."/>
            <person name="Cichocki N."/>
            <person name="Clum A."/>
            <person name="Culley D."/>
            <person name="Crous P.W."/>
            <person name="Fauchery L."/>
            <person name="Girlanda M."/>
            <person name="Hayes R.D."/>
            <person name="Keri Z."/>
            <person name="LaButti K."/>
            <person name="Lipzen A."/>
            <person name="Lombard V."/>
            <person name="Magnuson J."/>
            <person name="Maillard F."/>
            <person name="Murat C."/>
            <person name="Nolan M."/>
            <person name="Ohm R.A."/>
            <person name="Pangilinan J."/>
            <person name="Pereira M.F."/>
            <person name="Perotto S."/>
            <person name="Peter M."/>
            <person name="Pfister S."/>
            <person name="Riley R."/>
            <person name="Sitrit Y."/>
            <person name="Stielow J.B."/>
            <person name="Szollosi G."/>
            <person name="Zifcakova L."/>
            <person name="Stursova M."/>
            <person name="Spatafora J.W."/>
            <person name="Tedersoo L."/>
            <person name="Vaario L.M."/>
            <person name="Yamada A."/>
            <person name="Yan M."/>
            <person name="Wang P."/>
            <person name="Xu J."/>
            <person name="Bruns T."/>
            <person name="Baldrian P."/>
            <person name="Vilgalys R."/>
            <person name="Dunand C."/>
            <person name="Henrissat B."/>
            <person name="Grigoriev I.V."/>
            <person name="Hibbett D."/>
            <person name="Nagy L.G."/>
            <person name="Martin F.M."/>
        </authorList>
    </citation>
    <scope>NUCLEOTIDE SEQUENCE</scope>
    <source>
        <strain evidence="2">UP504</strain>
    </source>
</reference>
<dbReference type="AlphaFoldDB" id="A0A9P6DUR2"/>
<keyword evidence="1" id="KW-1133">Transmembrane helix</keyword>
<keyword evidence="1" id="KW-0472">Membrane</keyword>
<dbReference type="Proteomes" id="UP000886523">
    <property type="component" value="Unassembled WGS sequence"/>
</dbReference>
<gene>
    <name evidence="2" type="ORF">BS47DRAFT_876126</name>
</gene>
<accession>A0A9P6DUR2</accession>
<proteinExistence type="predicted"/>
<keyword evidence="3" id="KW-1185">Reference proteome</keyword>